<proteinExistence type="predicted"/>
<accession>A0AA38NV70</accession>
<name>A0AA38NV70_9AGAR</name>
<keyword evidence="2" id="KW-1185">Reference proteome</keyword>
<dbReference type="EMBL" id="MU807693">
    <property type="protein sequence ID" value="KAJ3831202.1"/>
    <property type="molecule type" value="Genomic_DNA"/>
</dbReference>
<comment type="caution">
    <text evidence="1">The sequence shown here is derived from an EMBL/GenBank/DDBJ whole genome shotgun (WGS) entry which is preliminary data.</text>
</comment>
<protein>
    <submittedName>
        <fullName evidence="1">Uncharacterized protein</fullName>
    </submittedName>
</protein>
<evidence type="ECO:0000313" key="2">
    <source>
        <dbReference type="Proteomes" id="UP001163846"/>
    </source>
</evidence>
<sequence length="180" mass="20065">MASNFCGGISEFVLSLLESRITGDYESLRLDYTDRTSARTRTALQEALEQADPDWTGIGFKFLFQEFLEGQGLPCPSLMEGYHGCFDPAVNLDDATQKGFRMRMFCWAATGSPQIILDGGPIEVTLVDDEDSTYFGLQSTRAAERALHLSHASEPRSAKDSVFHWLMYEILNAIGTYNTL</sequence>
<dbReference type="Proteomes" id="UP001163846">
    <property type="component" value="Unassembled WGS sequence"/>
</dbReference>
<dbReference type="AlphaFoldDB" id="A0AA38NV70"/>
<organism evidence="1 2">
    <name type="scientific">Lentinula raphanica</name>
    <dbReference type="NCBI Taxonomy" id="153919"/>
    <lineage>
        <taxon>Eukaryota</taxon>
        <taxon>Fungi</taxon>
        <taxon>Dikarya</taxon>
        <taxon>Basidiomycota</taxon>
        <taxon>Agaricomycotina</taxon>
        <taxon>Agaricomycetes</taxon>
        <taxon>Agaricomycetidae</taxon>
        <taxon>Agaricales</taxon>
        <taxon>Marasmiineae</taxon>
        <taxon>Omphalotaceae</taxon>
        <taxon>Lentinula</taxon>
    </lineage>
</organism>
<reference evidence="1" key="1">
    <citation type="submission" date="2022-08" db="EMBL/GenBank/DDBJ databases">
        <authorList>
            <consortium name="DOE Joint Genome Institute"/>
            <person name="Min B."/>
            <person name="Riley R."/>
            <person name="Sierra-Patev S."/>
            <person name="Naranjo-Ortiz M."/>
            <person name="Looney B."/>
            <person name="Konkel Z."/>
            <person name="Slot J.C."/>
            <person name="Sakamoto Y."/>
            <person name="Steenwyk J.L."/>
            <person name="Rokas A."/>
            <person name="Carro J."/>
            <person name="Camarero S."/>
            <person name="Ferreira P."/>
            <person name="Molpeceres G."/>
            <person name="Ruiz-Duenas F.J."/>
            <person name="Serrano A."/>
            <person name="Henrissat B."/>
            <person name="Drula E."/>
            <person name="Hughes K.W."/>
            <person name="Mata J.L."/>
            <person name="Ishikawa N.K."/>
            <person name="Vargas-Isla R."/>
            <person name="Ushijima S."/>
            <person name="Smith C.A."/>
            <person name="Ahrendt S."/>
            <person name="Andreopoulos W."/>
            <person name="He G."/>
            <person name="Labutti K."/>
            <person name="Lipzen A."/>
            <person name="Ng V."/>
            <person name="Sandor L."/>
            <person name="Barry K."/>
            <person name="Martinez A.T."/>
            <person name="Xiao Y."/>
            <person name="Gibbons J.G."/>
            <person name="Terashima K."/>
            <person name="Hibbett D.S."/>
            <person name="Grigoriev I.V."/>
        </authorList>
    </citation>
    <scope>NUCLEOTIDE SEQUENCE</scope>
    <source>
        <strain evidence="1">TFB9207</strain>
    </source>
</reference>
<evidence type="ECO:0000313" key="1">
    <source>
        <dbReference type="EMBL" id="KAJ3831202.1"/>
    </source>
</evidence>
<gene>
    <name evidence="1" type="ORF">F5878DRAFT_647844</name>
</gene>